<keyword evidence="5" id="KW-0653">Protein transport</keyword>
<evidence type="ECO:0000256" key="3">
    <source>
        <dbReference type="ARBA" id="ARBA00022741"/>
    </source>
</evidence>
<sequence length="568" mass="63006">MRHTALADILIGTTSLTEEQLERAEELRQQRALRLEDVLRQQNLVSEEELLQAQSQQLGIPFWKTLPDSEFDAALMRQVPLAFARQHKLVPIRLDEDAVLVAVHDPLDLQPLDDVSSLIKAAVEPVLCFEREIIGALNRLYDSDPQTAAKVIEDLDASDLGQLAYSLEGPQDILDQDSEAPIIQLVNLILSQAVQDRASDIHIEPFERSLKVRYRIDGVLHEVLSPHKRLQAAVTSRLKIMADLNIAEKRLPQDGRIAIRVRNKDVDIRVSVLPTAFGERIVLRLLDKSDALISLDEIGFTPEVSSLYSRLISRSHGIILVTGPTGSGKTTTLYATLQRINSPEVNIITVEDPIEYQLDGIGQTQVNARIDLTFANGLRSILRQDPDVIMVGEIRDRETAEIAIQSSLTGHLVFSTLHTNDSASAVTRLLDMGVEPFLISSSVLAMMAQRLVRVLCSNCRESDEVNLAALKEIGITQELLEAHGGQIYRGRGCDECRSTGYRGRMGVYELLPIDDTIRPLIMQQANANTIKTAAQERGLKSLLQDGALKVLQGLTTADELLRVTQESD</sequence>
<dbReference type="GO" id="GO:0016887">
    <property type="term" value="F:ATP hydrolysis activity"/>
    <property type="evidence" value="ECO:0007669"/>
    <property type="project" value="TreeGrafter"/>
</dbReference>
<evidence type="ECO:0000256" key="4">
    <source>
        <dbReference type="ARBA" id="ARBA00022840"/>
    </source>
</evidence>
<dbReference type="InterPro" id="IPR027417">
    <property type="entry name" value="P-loop_NTPase"/>
</dbReference>
<reference evidence="10 11" key="1">
    <citation type="journal article" date="2014" name="Nature">
        <title>An environmental bacterial taxon with a large and distinct metabolic repertoire.</title>
        <authorList>
            <person name="Wilson M.C."/>
            <person name="Mori T."/>
            <person name="Ruckert C."/>
            <person name="Uria A.R."/>
            <person name="Helf M.J."/>
            <person name="Takada K."/>
            <person name="Gernert C."/>
            <person name="Steffens U.A."/>
            <person name="Heycke N."/>
            <person name="Schmitt S."/>
            <person name="Rinke C."/>
            <person name="Helfrich E.J."/>
            <person name="Brachmann A.O."/>
            <person name="Gurgui C."/>
            <person name="Wakimoto T."/>
            <person name="Kracht M."/>
            <person name="Crusemann M."/>
            <person name="Hentschel U."/>
            <person name="Abe I."/>
            <person name="Matsunaga S."/>
            <person name="Kalinowski J."/>
            <person name="Takeyama H."/>
            <person name="Piel J."/>
        </authorList>
    </citation>
    <scope>NUCLEOTIDE SEQUENCE [LARGE SCALE GENOMIC DNA]</scope>
    <source>
        <strain evidence="11">TSY1</strain>
    </source>
</reference>
<dbReference type="Gene3D" id="3.30.300.160">
    <property type="entry name" value="Type II secretion system, protein E, N-terminal domain"/>
    <property type="match status" value="1"/>
</dbReference>
<dbReference type="EMBL" id="AZHW01000404">
    <property type="protein sequence ID" value="ETW99765.1"/>
    <property type="molecule type" value="Genomic_DNA"/>
</dbReference>
<dbReference type="PROSITE" id="PS00662">
    <property type="entry name" value="T2SP_E"/>
    <property type="match status" value="1"/>
</dbReference>
<dbReference type="InterPro" id="IPR013369">
    <property type="entry name" value="T2SS_GspE"/>
</dbReference>
<evidence type="ECO:0000256" key="2">
    <source>
        <dbReference type="ARBA" id="ARBA00022448"/>
    </source>
</evidence>
<dbReference type="SUPFAM" id="SSF52540">
    <property type="entry name" value="P-loop containing nucleoside triphosphate hydrolases"/>
    <property type="match status" value="1"/>
</dbReference>
<dbReference type="GO" id="GO:0008564">
    <property type="term" value="F:protein-exporting ATPase activity"/>
    <property type="evidence" value="ECO:0007669"/>
    <property type="project" value="UniProtKB-EC"/>
</dbReference>
<dbReference type="InterPro" id="IPR001482">
    <property type="entry name" value="T2SS/T4SS_dom"/>
</dbReference>
<dbReference type="InterPro" id="IPR037257">
    <property type="entry name" value="T2SS_E_N_sf"/>
</dbReference>
<proteinExistence type="inferred from homology"/>
<evidence type="ECO:0000256" key="7">
    <source>
        <dbReference type="ARBA" id="ARBA00024382"/>
    </source>
</evidence>
<comment type="caution">
    <text evidence="10">The sequence shown here is derived from an EMBL/GenBank/DDBJ whole genome shotgun (WGS) entry which is preliminary data.</text>
</comment>
<keyword evidence="2" id="KW-0813">Transport</keyword>
<keyword evidence="4" id="KW-0067">ATP-binding</keyword>
<dbReference type="GO" id="GO:0015627">
    <property type="term" value="C:type II protein secretion system complex"/>
    <property type="evidence" value="ECO:0007669"/>
    <property type="project" value="InterPro"/>
</dbReference>
<comment type="catalytic activity">
    <reaction evidence="8">
        <text>ATP + H2O + cellular proteinSide 1 = ADP + phosphate + cellular proteinSide 2.</text>
        <dbReference type="EC" id="7.4.2.8"/>
    </reaction>
</comment>
<dbReference type="Proteomes" id="UP000019141">
    <property type="component" value="Unassembled WGS sequence"/>
</dbReference>
<feature type="domain" description="Bacterial type II secretion system protein E" evidence="9">
    <location>
        <begin position="382"/>
        <end position="396"/>
    </location>
</feature>
<dbReference type="Pfam" id="PF00437">
    <property type="entry name" value="T2SSE"/>
    <property type="match status" value="1"/>
</dbReference>
<dbReference type="PANTHER" id="PTHR30258">
    <property type="entry name" value="TYPE II SECRETION SYSTEM PROTEIN GSPE-RELATED"/>
    <property type="match status" value="1"/>
</dbReference>
<dbReference type="PANTHER" id="PTHR30258:SF2">
    <property type="entry name" value="COMG OPERON PROTEIN 1"/>
    <property type="match status" value="1"/>
</dbReference>
<dbReference type="PATRIC" id="fig|1429438.4.peg.2751"/>
<dbReference type="GO" id="GO:0005886">
    <property type="term" value="C:plasma membrane"/>
    <property type="evidence" value="ECO:0007669"/>
    <property type="project" value="TreeGrafter"/>
</dbReference>
<evidence type="ECO:0000256" key="5">
    <source>
        <dbReference type="ARBA" id="ARBA00022927"/>
    </source>
</evidence>
<dbReference type="SMART" id="SM00382">
    <property type="entry name" value="AAA"/>
    <property type="match status" value="1"/>
</dbReference>
<dbReference type="GO" id="GO:0005524">
    <property type="term" value="F:ATP binding"/>
    <property type="evidence" value="ECO:0007669"/>
    <property type="project" value="UniProtKB-KW"/>
</dbReference>
<dbReference type="Gene3D" id="3.30.450.90">
    <property type="match status" value="1"/>
</dbReference>
<keyword evidence="11" id="KW-1185">Reference proteome</keyword>
<dbReference type="NCBIfam" id="TIGR02533">
    <property type="entry name" value="type_II_gspE"/>
    <property type="match status" value="1"/>
</dbReference>
<dbReference type="AlphaFoldDB" id="W4LPV3"/>
<dbReference type="HOGENOM" id="CLU_013446_10_3_7"/>
<dbReference type="FunFam" id="3.40.50.300:FF:000398">
    <property type="entry name" value="Type IV pilus assembly ATPase PilB"/>
    <property type="match status" value="1"/>
</dbReference>
<protein>
    <recommendedName>
        <fullName evidence="7">protein-secreting ATPase</fullName>
        <ecNumber evidence="7">7.4.2.8</ecNumber>
    </recommendedName>
</protein>
<evidence type="ECO:0000256" key="6">
    <source>
        <dbReference type="ARBA" id="ARBA00022967"/>
    </source>
</evidence>
<comment type="similarity">
    <text evidence="1">Belongs to the GSP E family.</text>
</comment>
<dbReference type="SUPFAM" id="SSF160246">
    <property type="entry name" value="EspE N-terminal domain-like"/>
    <property type="match status" value="1"/>
</dbReference>
<dbReference type="FunFam" id="3.30.450.90:FF:000001">
    <property type="entry name" value="Type II secretion system ATPase GspE"/>
    <property type="match status" value="1"/>
</dbReference>
<dbReference type="InterPro" id="IPR003593">
    <property type="entry name" value="AAA+_ATPase"/>
</dbReference>
<evidence type="ECO:0000313" key="11">
    <source>
        <dbReference type="Proteomes" id="UP000019141"/>
    </source>
</evidence>
<dbReference type="InterPro" id="IPR007831">
    <property type="entry name" value="T2SS_GspE_N"/>
</dbReference>
<name>W4LPV3_ENTF1</name>
<evidence type="ECO:0000313" key="10">
    <source>
        <dbReference type="EMBL" id="ETW99765.1"/>
    </source>
</evidence>
<evidence type="ECO:0000256" key="8">
    <source>
        <dbReference type="ARBA" id="ARBA00034006"/>
    </source>
</evidence>
<dbReference type="EC" id="7.4.2.8" evidence="7"/>
<dbReference type="Gene3D" id="3.40.50.300">
    <property type="entry name" value="P-loop containing nucleotide triphosphate hydrolases"/>
    <property type="match status" value="1"/>
</dbReference>
<evidence type="ECO:0000259" key="9">
    <source>
        <dbReference type="PROSITE" id="PS00662"/>
    </source>
</evidence>
<dbReference type="GO" id="GO:0015628">
    <property type="term" value="P:protein secretion by the type II secretion system"/>
    <property type="evidence" value="ECO:0007669"/>
    <property type="project" value="InterPro"/>
</dbReference>
<evidence type="ECO:0000256" key="1">
    <source>
        <dbReference type="ARBA" id="ARBA00006611"/>
    </source>
</evidence>
<organism evidence="10 11">
    <name type="scientific">Entotheonella factor</name>
    <dbReference type="NCBI Taxonomy" id="1429438"/>
    <lineage>
        <taxon>Bacteria</taxon>
        <taxon>Pseudomonadati</taxon>
        <taxon>Nitrospinota/Tectimicrobiota group</taxon>
        <taxon>Candidatus Tectimicrobiota</taxon>
        <taxon>Candidatus Entotheonellia</taxon>
        <taxon>Candidatus Entotheonellales</taxon>
        <taxon>Candidatus Entotheonellaceae</taxon>
        <taxon>Candidatus Entotheonella</taxon>
    </lineage>
</organism>
<gene>
    <name evidence="10" type="ORF">ETSY1_13785</name>
</gene>
<keyword evidence="6" id="KW-1278">Translocase</keyword>
<dbReference type="CDD" id="cd01129">
    <property type="entry name" value="PulE-GspE-like"/>
    <property type="match status" value="1"/>
</dbReference>
<keyword evidence="3" id="KW-0547">Nucleotide-binding</keyword>
<accession>W4LPV3</accession>
<dbReference type="Pfam" id="PF05157">
    <property type="entry name" value="MshEN"/>
    <property type="match status" value="1"/>
</dbReference>